<proteinExistence type="predicted"/>
<sequence>MSLRLEIFAEIELVNVMPPTIRYLDLENCSYDFNSVFKDRLISIGLPHVKSKPSKLYVTAYRADMNKYVDIPFGIETLLVQHVWRFRKEIPSSVKKLVLYKDIFGIDDLQKRYDMTGSGSIQELVIICDESLYSDILLNITKI</sequence>
<dbReference type="EMBL" id="ADBJ01000029">
    <property type="protein sequence ID" value="EFA80585.1"/>
    <property type="molecule type" value="Genomic_DNA"/>
</dbReference>
<dbReference type="GeneID" id="31362006"/>
<accession>D3BDE1</accession>
<protein>
    <submittedName>
        <fullName evidence="1">Uncharacterized protein</fullName>
    </submittedName>
</protein>
<dbReference type="AlphaFoldDB" id="D3BDE1"/>
<organism evidence="1 2">
    <name type="scientific">Heterostelium pallidum (strain ATCC 26659 / Pp 5 / PN500)</name>
    <name type="common">Cellular slime mold</name>
    <name type="synonym">Polysphondylium pallidum</name>
    <dbReference type="NCBI Taxonomy" id="670386"/>
    <lineage>
        <taxon>Eukaryota</taxon>
        <taxon>Amoebozoa</taxon>
        <taxon>Evosea</taxon>
        <taxon>Eumycetozoa</taxon>
        <taxon>Dictyostelia</taxon>
        <taxon>Acytosteliales</taxon>
        <taxon>Acytosteliaceae</taxon>
        <taxon>Heterostelium</taxon>
    </lineage>
</organism>
<dbReference type="RefSeq" id="XP_020432705.1">
    <property type="nucleotide sequence ID" value="XM_020577378.1"/>
</dbReference>
<name>D3BDE1_HETP5</name>
<dbReference type="Proteomes" id="UP000001396">
    <property type="component" value="Unassembled WGS sequence"/>
</dbReference>
<evidence type="ECO:0000313" key="2">
    <source>
        <dbReference type="Proteomes" id="UP000001396"/>
    </source>
</evidence>
<keyword evidence="2" id="KW-1185">Reference proteome</keyword>
<comment type="caution">
    <text evidence="1">The sequence shown here is derived from an EMBL/GenBank/DDBJ whole genome shotgun (WGS) entry which is preliminary data.</text>
</comment>
<dbReference type="InParanoid" id="D3BDE1"/>
<reference evidence="1 2" key="1">
    <citation type="journal article" date="2011" name="Genome Res.">
        <title>Phylogeny-wide analysis of social amoeba genomes highlights ancient origins for complex intercellular communication.</title>
        <authorList>
            <person name="Heidel A.J."/>
            <person name="Lawal H.M."/>
            <person name="Felder M."/>
            <person name="Schilde C."/>
            <person name="Helps N.R."/>
            <person name="Tunggal B."/>
            <person name="Rivero F."/>
            <person name="John U."/>
            <person name="Schleicher M."/>
            <person name="Eichinger L."/>
            <person name="Platzer M."/>
            <person name="Noegel A.A."/>
            <person name="Schaap P."/>
            <person name="Gloeckner G."/>
        </authorList>
    </citation>
    <scope>NUCLEOTIDE SEQUENCE [LARGE SCALE GENOMIC DNA]</scope>
    <source>
        <strain evidence="2">ATCC 26659 / Pp 5 / PN500</strain>
    </source>
</reference>
<gene>
    <name evidence="1" type="ORF">PPL_06524</name>
</gene>
<evidence type="ECO:0000313" key="1">
    <source>
        <dbReference type="EMBL" id="EFA80585.1"/>
    </source>
</evidence>